<protein>
    <recommendedName>
        <fullName evidence="13">Nardilysin</fullName>
    </recommendedName>
</protein>
<dbReference type="Proteomes" id="UP000002358">
    <property type="component" value="Chromosome 4"/>
</dbReference>
<organism evidence="11 12">
    <name type="scientific">Nasonia vitripennis</name>
    <name type="common">Parasitic wasp</name>
    <dbReference type="NCBI Taxonomy" id="7425"/>
    <lineage>
        <taxon>Eukaryota</taxon>
        <taxon>Metazoa</taxon>
        <taxon>Ecdysozoa</taxon>
        <taxon>Arthropoda</taxon>
        <taxon>Hexapoda</taxon>
        <taxon>Insecta</taxon>
        <taxon>Pterygota</taxon>
        <taxon>Neoptera</taxon>
        <taxon>Endopterygota</taxon>
        <taxon>Hymenoptera</taxon>
        <taxon>Apocrita</taxon>
        <taxon>Proctotrupomorpha</taxon>
        <taxon>Chalcidoidea</taxon>
        <taxon>Pteromalidae</taxon>
        <taxon>Pteromalinae</taxon>
        <taxon>Nasonia</taxon>
    </lineage>
</organism>
<dbReference type="SUPFAM" id="SSF63411">
    <property type="entry name" value="LuxS/MPP-like metallohydrolase"/>
    <property type="match status" value="4"/>
</dbReference>
<name>A0A7M7QCL1_NASVI</name>
<dbReference type="InterPro" id="IPR007863">
    <property type="entry name" value="Peptidase_M16_C"/>
</dbReference>
<evidence type="ECO:0000313" key="12">
    <source>
        <dbReference type="Proteomes" id="UP000002358"/>
    </source>
</evidence>
<dbReference type="SMR" id="A0A7M7QCL1"/>
<feature type="domain" description="Peptidase M16 C-terminal" evidence="9">
    <location>
        <begin position="219"/>
        <end position="388"/>
    </location>
</feature>
<dbReference type="InterPro" id="IPR050626">
    <property type="entry name" value="Peptidase_M16"/>
</dbReference>
<evidence type="ECO:0000259" key="8">
    <source>
        <dbReference type="Pfam" id="PF00675"/>
    </source>
</evidence>
<feature type="domain" description="Peptidase M16 middle/third" evidence="10">
    <location>
        <begin position="409"/>
        <end position="695"/>
    </location>
</feature>
<evidence type="ECO:0000256" key="1">
    <source>
        <dbReference type="ARBA" id="ARBA00001947"/>
    </source>
</evidence>
<feature type="domain" description="Peptidase M16 N-terminal" evidence="8">
    <location>
        <begin position="65"/>
        <end position="175"/>
    </location>
</feature>
<evidence type="ECO:0008006" key="13">
    <source>
        <dbReference type="Google" id="ProtNLM"/>
    </source>
</evidence>
<dbReference type="AlphaFoldDB" id="A0A7M7QCL1"/>
<dbReference type="InterPro" id="IPR032632">
    <property type="entry name" value="Peptidase_M16_M"/>
</dbReference>
<comment type="similarity">
    <text evidence="2">Belongs to the peptidase M16 family.</text>
</comment>
<dbReference type="RefSeq" id="XP_031785442.1">
    <property type="nucleotide sequence ID" value="XM_031929582.2"/>
</dbReference>
<evidence type="ECO:0000256" key="2">
    <source>
        <dbReference type="ARBA" id="ARBA00007261"/>
    </source>
</evidence>
<evidence type="ECO:0000259" key="10">
    <source>
        <dbReference type="Pfam" id="PF16187"/>
    </source>
</evidence>
<dbReference type="FunFam" id="3.30.830.10:FF:000005">
    <property type="entry name" value="nardilysin isoform X1"/>
    <property type="match status" value="1"/>
</dbReference>
<dbReference type="PANTHER" id="PTHR43690:SF18">
    <property type="entry name" value="INSULIN-DEGRADING ENZYME-RELATED"/>
    <property type="match status" value="1"/>
</dbReference>
<keyword evidence="4" id="KW-0479">Metal-binding</keyword>
<proteinExistence type="inferred from homology"/>
<evidence type="ECO:0000256" key="5">
    <source>
        <dbReference type="ARBA" id="ARBA00022801"/>
    </source>
</evidence>
<keyword evidence="7" id="KW-0482">Metalloprotease</keyword>
<dbReference type="Pfam" id="PF05193">
    <property type="entry name" value="Peptidase_M16_C"/>
    <property type="match status" value="2"/>
</dbReference>
<dbReference type="InterPro" id="IPR011249">
    <property type="entry name" value="Metalloenz_LuxS/M16"/>
</dbReference>
<keyword evidence="6" id="KW-0862">Zinc</keyword>
<evidence type="ECO:0000256" key="3">
    <source>
        <dbReference type="ARBA" id="ARBA00022670"/>
    </source>
</evidence>
<dbReference type="GeneID" id="103316787"/>
<dbReference type="Pfam" id="PF16187">
    <property type="entry name" value="Peptidase_M16_M"/>
    <property type="match status" value="1"/>
</dbReference>
<sequence>MENNRVKNSSDMKVMYLNLPVKSRCDRKEYRVIDLENGLTALLISDFVAKGTNGDKRDTKYDFVGKMAACGLTVNVGSFSDPPTVQGLAHFLEHVITMGSEKYPEENEYAKFIKDRGGSLLADTGYERTKYIFQIHPDHLQPAMDRFANLFINPSLRKETILRERESVDNEFHVDSASDYDRLRQLFRILPKDNHPASKFASGNLVTLRDNVSGEELYSELITFKRRHYSANRMTLAVQATLSLDTLEKYVKDCFSRLPMNHLSPYDFSKFTGFNSFNPLKFRKLYTVKSVTNCQEIELKWILPPSNHLYRSKPIHYICHLMNLEARGSLSHYFREKKMCDRLSVNHEQNSLFTVLTVNLVLPHRDQNGPCTKKILEAVFSYVNMMRRVPQDLRRRIFEELRSIAECKFEFADEINAASNVQSLCRNMQSYPATDYLTGNELYFEFDDREIQTFLDNLTPNNVFILVLGNKTLSDDELNEMEPWYKIRYLSEKMTDDWIGRLEKIEPFPEFFLPAGPNPFFVTDPRMIDQPVQLTESPVKIETDKENAEIWYKANLTFGLPQSYAYVRLATQRHVNSVQTCVMLRLLEILLHELLLEDLFNAKIAGLAFNVAANSDGILIKANGFSQKVPRLLNILVKFIADFVILVKKDVFDLVKSELLTYYSSVLYDPGSLATEISLSILESSYSWTSSEKHAALIGIKFNQFIDFARNLTNPFKAQCLVQGNVSKKDAIAIIKEAVEPLRFCSLFTNESRNLTNNSYRRLQIDRKFCKVKNFNVSDVSSVVMNHYNTNASYSSVLDLPIFKEFLQMLLQEPLFHQLRTTEQLGYSLSSFTTPTGFNITIYSPSFKFTTEHIDERIDLFVRSFFGLLKQMSKNEFDARIEDFVKMKMCEDVNLRDEVERNWFAITTGSPIFDQRRELILMIKSLTIREFHRWINNILMNVGNFKELSVQVVGNA</sequence>
<accession>A0A7M7QCL1</accession>
<dbReference type="PANTHER" id="PTHR43690">
    <property type="entry name" value="NARDILYSIN"/>
    <property type="match status" value="1"/>
</dbReference>
<evidence type="ECO:0000256" key="6">
    <source>
        <dbReference type="ARBA" id="ARBA00022833"/>
    </source>
</evidence>
<dbReference type="InterPro" id="IPR011765">
    <property type="entry name" value="Pept_M16_N"/>
</dbReference>
<dbReference type="GO" id="GO:0046872">
    <property type="term" value="F:metal ion binding"/>
    <property type="evidence" value="ECO:0007669"/>
    <property type="project" value="UniProtKB-KW"/>
</dbReference>
<dbReference type="GO" id="GO:0004222">
    <property type="term" value="F:metalloendopeptidase activity"/>
    <property type="evidence" value="ECO:0007669"/>
    <property type="project" value="UniProtKB-ARBA"/>
</dbReference>
<dbReference type="FunFam" id="3.30.830.10:FF:000012">
    <property type="entry name" value="Protease 3"/>
    <property type="match status" value="1"/>
</dbReference>
<comment type="cofactor">
    <cofactor evidence="1">
        <name>Zn(2+)</name>
        <dbReference type="ChEBI" id="CHEBI:29105"/>
    </cofactor>
</comment>
<reference evidence="11" key="1">
    <citation type="submission" date="2021-01" db="UniProtKB">
        <authorList>
            <consortium name="EnsemblMetazoa"/>
        </authorList>
    </citation>
    <scope>IDENTIFICATION</scope>
</reference>
<keyword evidence="12" id="KW-1185">Reference proteome</keyword>
<evidence type="ECO:0000256" key="4">
    <source>
        <dbReference type="ARBA" id="ARBA00022723"/>
    </source>
</evidence>
<dbReference type="Gene3D" id="3.30.830.10">
    <property type="entry name" value="Metalloenzyme, LuxS/M16 peptidase-like"/>
    <property type="match status" value="4"/>
</dbReference>
<evidence type="ECO:0000259" key="9">
    <source>
        <dbReference type="Pfam" id="PF05193"/>
    </source>
</evidence>
<keyword evidence="5" id="KW-0378">Hydrolase</keyword>
<dbReference type="EnsemblMetazoa" id="XM_031929582">
    <property type="protein sequence ID" value="XP_031785442"/>
    <property type="gene ID" value="LOC103316787"/>
</dbReference>
<evidence type="ECO:0000256" key="7">
    <source>
        <dbReference type="ARBA" id="ARBA00023049"/>
    </source>
</evidence>
<dbReference type="Pfam" id="PF00675">
    <property type="entry name" value="Peptidase_M16"/>
    <property type="match status" value="1"/>
</dbReference>
<dbReference type="GO" id="GO:0006508">
    <property type="term" value="P:proteolysis"/>
    <property type="evidence" value="ECO:0007669"/>
    <property type="project" value="UniProtKB-KW"/>
</dbReference>
<feature type="domain" description="Peptidase M16 C-terminal" evidence="9">
    <location>
        <begin position="702"/>
        <end position="879"/>
    </location>
</feature>
<keyword evidence="3" id="KW-0645">Protease</keyword>
<evidence type="ECO:0000313" key="11">
    <source>
        <dbReference type="EnsemblMetazoa" id="XP_031785442"/>
    </source>
</evidence>